<dbReference type="AlphaFoldDB" id="F4SYK5"/>
<gene>
    <name evidence="1" type="ORF">ECIG_04849</name>
</gene>
<sequence>MRRRWRRLLEKRIGNWRLLADEYDHENWLDADDGDELDKVLDAILVRNARFCPVLLTLVNEQEEDIEGCAVMTDILRFPGEPVRRWLDRRVLRDVVNEARSLSQAASVK</sequence>
<accession>F4SYK5</accession>
<evidence type="ECO:0000313" key="2">
    <source>
        <dbReference type="Proteomes" id="UP000004710"/>
    </source>
</evidence>
<dbReference type="Proteomes" id="UP000004710">
    <property type="component" value="Unassembled WGS sequence"/>
</dbReference>
<dbReference type="EMBL" id="GL883905">
    <property type="protein sequence ID" value="EGI16452.1"/>
    <property type="molecule type" value="Genomic_DNA"/>
</dbReference>
<reference evidence="1 2" key="1">
    <citation type="submission" date="2010-01" db="EMBL/GenBank/DDBJ databases">
        <title>The Genome Sequence of Escherichia coli M605.</title>
        <authorList>
            <consortium name="The Broad Institute Genome Sequencing Platform"/>
            <consortium name="The Broad Institute Genome Sequencing Center for Infectious Disease"/>
            <person name="Feldgarden M."/>
            <person name="Gordon D.M."/>
            <person name="Johnson J.R."/>
            <person name="Johnston B.D."/>
            <person name="Young S."/>
            <person name="Zeng Q."/>
            <person name="Koehrsen M."/>
            <person name="Alvarado L."/>
            <person name="Berlin A.M."/>
            <person name="Borenstein D."/>
            <person name="Chapman S.B."/>
            <person name="Chen Z."/>
            <person name="Engels R."/>
            <person name="Freedman E."/>
            <person name="Gellesch M."/>
            <person name="Goldberg J."/>
            <person name="Griggs A."/>
            <person name="Gujja S."/>
            <person name="Heilman E.R."/>
            <person name="Heiman D.I."/>
            <person name="Hepburn T.A."/>
            <person name="Howarth C."/>
            <person name="Jen D."/>
            <person name="Larson L."/>
            <person name="Lewis B."/>
            <person name="Mehta T."/>
            <person name="Park D."/>
            <person name="Pearson M."/>
            <person name="Richards J."/>
            <person name="Roberts A."/>
            <person name="Saif S."/>
            <person name="Shea T.D."/>
            <person name="Shenoy N."/>
            <person name="Sisk P."/>
            <person name="Stolte C."/>
            <person name="Sykes S.N."/>
            <person name="Walk T."/>
            <person name="White J."/>
            <person name="Yandava C."/>
            <person name="Haas B."/>
            <person name="Henn M.R."/>
            <person name="Nusbaum C."/>
            <person name="Birren B."/>
        </authorList>
    </citation>
    <scope>NUCLEOTIDE SEQUENCE [LARGE SCALE GENOMIC DNA]</scope>
    <source>
        <strain evidence="1 2">M605</strain>
    </source>
</reference>
<evidence type="ECO:0000313" key="1">
    <source>
        <dbReference type="EMBL" id="EGI16452.1"/>
    </source>
</evidence>
<proteinExistence type="predicted"/>
<dbReference type="HOGENOM" id="CLU_2206054_0_0_6"/>
<protein>
    <submittedName>
        <fullName evidence="1">Putative inner membrane protein</fullName>
    </submittedName>
</protein>
<organism evidence="1 2">
    <name type="scientific">Escherichia coli M605</name>
    <dbReference type="NCBI Taxonomy" id="656417"/>
    <lineage>
        <taxon>Bacteria</taxon>
        <taxon>Pseudomonadati</taxon>
        <taxon>Pseudomonadota</taxon>
        <taxon>Gammaproteobacteria</taxon>
        <taxon>Enterobacterales</taxon>
        <taxon>Enterobacteriaceae</taxon>
        <taxon>Escherichia</taxon>
    </lineage>
</organism>
<name>F4SYK5_ECOLX</name>